<dbReference type="InterPro" id="IPR007110">
    <property type="entry name" value="Ig-like_dom"/>
</dbReference>
<dbReference type="InterPro" id="IPR003599">
    <property type="entry name" value="Ig_sub"/>
</dbReference>
<evidence type="ECO:0000313" key="6">
    <source>
        <dbReference type="Proteomes" id="UP000001038"/>
    </source>
</evidence>
<reference evidence="5" key="3">
    <citation type="submission" date="2025-09" db="UniProtKB">
        <authorList>
            <consortium name="Ensembl"/>
        </authorList>
    </citation>
    <scope>IDENTIFICATION</scope>
    <source>
        <strain evidence="5">Hd-rR</strain>
    </source>
</reference>
<dbReference type="GO" id="GO:0005102">
    <property type="term" value="F:signaling receptor binding"/>
    <property type="evidence" value="ECO:0000318"/>
    <property type="project" value="GO_Central"/>
</dbReference>
<dbReference type="Pfam" id="PF07686">
    <property type="entry name" value="V-set"/>
    <property type="match status" value="1"/>
</dbReference>
<dbReference type="Proteomes" id="UP000001038">
    <property type="component" value="Chromosome 18"/>
</dbReference>
<protein>
    <recommendedName>
        <fullName evidence="4">Ig-like domain-containing protein</fullName>
    </recommendedName>
</protein>
<dbReference type="GeneTree" id="ENSGT01030000235029"/>
<evidence type="ECO:0000256" key="1">
    <source>
        <dbReference type="ARBA" id="ARBA00004370"/>
    </source>
</evidence>
<comment type="subcellular location">
    <subcellularLocation>
        <location evidence="1">Membrane</location>
    </subcellularLocation>
</comment>
<sequence length="325" mass="36920">MLSLRGTSVLFFLKHYKNVPLNSNCFFSSGELVRLVNPIMAVPGDDVILPCYLDSQVDLQDQIVEWTKLEVKPDPADPQGRVPFVYFYRNRKTMTTVMIESLIPRVSLNQDGLKRGDVTLKIRNVSLQDEGKYSCFIPGKNFRETVQLVVGEFALQVLPHMKNICPEQQAGNDVISLFQSQTESEIVAVDMKSDVVFLYWNRQIITEHMKESFILRVSLDQDGLKRGDVTLKIRNVSLQDEGKYSCFIPGKNFRETVQLFALGQRLTDEPGSISSHGSAHVDRRTPPPTQWCSSSSNDLFVFFRIKCTRMHFCSSGHLDIFLGIS</sequence>
<keyword evidence="2" id="KW-0472">Membrane</keyword>
<dbReference type="InterPro" id="IPR036179">
    <property type="entry name" value="Ig-like_dom_sf"/>
</dbReference>
<evidence type="ECO:0000256" key="2">
    <source>
        <dbReference type="ARBA" id="ARBA00023136"/>
    </source>
</evidence>
<reference evidence="5" key="2">
    <citation type="submission" date="2025-08" db="UniProtKB">
        <authorList>
            <consortium name="Ensembl"/>
        </authorList>
    </citation>
    <scope>IDENTIFICATION</scope>
    <source>
        <strain evidence="5">Hd-rR</strain>
    </source>
</reference>
<dbReference type="STRING" id="8090.ENSORLP00000003283"/>
<evidence type="ECO:0000313" key="5">
    <source>
        <dbReference type="Ensembl" id="ENSORLP00000003283.2"/>
    </source>
</evidence>
<name>H2LBK9_ORYLA</name>
<feature type="domain" description="Ig-like" evidence="4">
    <location>
        <begin position="159"/>
        <end position="258"/>
    </location>
</feature>
<evidence type="ECO:0000256" key="3">
    <source>
        <dbReference type="ARBA" id="ARBA00023319"/>
    </source>
</evidence>
<proteinExistence type="predicted"/>
<dbReference type="HOGENOM" id="CLU_3147043_0_0_1"/>
<keyword evidence="6" id="KW-1185">Reference proteome</keyword>
<dbReference type="InterPro" id="IPR013106">
    <property type="entry name" value="Ig_V-set"/>
</dbReference>
<keyword evidence="3" id="KW-0393">Immunoglobulin domain</keyword>
<dbReference type="GO" id="GO:0009897">
    <property type="term" value="C:external side of plasma membrane"/>
    <property type="evidence" value="ECO:0000318"/>
    <property type="project" value="GO_Central"/>
</dbReference>
<organism evidence="5 6">
    <name type="scientific">Oryzias latipes</name>
    <name type="common">Japanese rice fish</name>
    <name type="synonym">Japanese killifish</name>
    <dbReference type="NCBI Taxonomy" id="8090"/>
    <lineage>
        <taxon>Eukaryota</taxon>
        <taxon>Metazoa</taxon>
        <taxon>Chordata</taxon>
        <taxon>Craniata</taxon>
        <taxon>Vertebrata</taxon>
        <taxon>Euteleostomi</taxon>
        <taxon>Actinopterygii</taxon>
        <taxon>Neopterygii</taxon>
        <taxon>Teleostei</taxon>
        <taxon>Neoteleostei</taxon>
        <taxon>Acanthomorphata</taxon>
        <taxon>Ovalentaria</taxon>
        <taxon>Atherinomorphae</taxon>
        <taxon>Beloniformes</taxon>
        <taxon>Adrianichthyidae</taxon>
        <taxon>Oryziinae</taxon>
        <taxon>Oryzias</taxon>
    </lineage>
</organism>
<dbReference type="Gene3D" id="2.60.40.10">
    <property type="entry name" value="Immunoglobulins"/>
    <property type="match status" value="2"/>
</dbReference>
<dbReference type="GO" id="GO:0050852">
    <property type="term" value="P:T cell receptor signaling pathway"/>
    <property type="evidence" value="ECO:0000318"/>
    <property type="project" value="GO_Central"/>
</dbReference>
<dbReference type="PANTHER" id="PTHR24100:SF151">
    <property type="entry name" value="ICOS LIGAND"/>
    <property type="match status" value="1"/>
</dbReference>
<dbReference type="GO" id="GO:0001817">
    <property type="term" value="P:regulation of cytokine production"/>
    <property type="evidence" value="ECO:0000318"/>
    <property type="project" value="GO_Central"/>
</dbReference>
<dbReference type="AlphaFoldDB" id="H2LBK9"/>
<dbReference type="InParanoid" id="H2LBK9"/>
<dbReference type="PANTHER" id="PTHR24100">
    <property type="entry name" value="BUTYROPHILIN"/>
    <property type="match status" value="1"/>
</dbReference>
<accession>H2LBK9</accession>
<dbReference type="Ensembl" id="ENSORLT00000003284.2">
    <property type="protein sequence ID" value="ENSORLP00000003283.2"/>
    <property type="gene ID" value="ENSORLG00000002634.2"/>
</dbReference>
<reference evidence="5 6" key="1">
    <citation type="journal article" date="2007" name="Nature">
        <title>The medaka draft genome and insights into vertebrate genome evolution.</title>
        <authorList>
            <person name="Kasahara M."/>
            <person name="Naruse K."/>
            <person name="Sasaki S."/>
            <person name="Nakatani Y."/>
            <person name="Qu W."/>
            <person name="Ahsan B."/>
            <person name="Yamada T."/>
            <person name="Nagayasu Y."/>
            <person name="Doi K."/>
            <person name="Kasai Y."/>
            <person name="Jindo T."/>
            <person name="Kobayashi D."/>
            <person name="Shimada A."/>
            <person name="Toyoda A."/>
            <person name="Kuroki Y."/>
            <person name="Fujiyama A."/>
            <person name="Sasaki T."/>
            <person name="Shimizu A."/>
            <person name="Asakawa S."/>
            <person name="Shimizu N."/>
            <person name="Hashimoto S."/>
            <person name="Yang J."/>
            <person name="Lee Y."/>
            <person name="Matsushima K."/>
            <person name="Sugano S."/>
            <person name="Sakaizumi M."/>
            <person name="Narita T."/>
            <person name="Ohishi K."/>
            <person name="Haga S."/>
            <person name="Ohta F."/>
            <person name="Nomoto H."/>
            <person name="Nogata K."/>
            <person name="Morishita T."/>
            <person name="Endo T."/>
            <person name="Shin-I T."/>
            <person name="Takeda H."/>
            <person name="Morishita S."/>
            <person name="Kohara Y."/>
        </authorList>
    </citation>
    <scope>NUCLEOTIDE SEQUENCE [LARGE SCALE GENOMIC DNA]</scope>
    <source>
        <strain evidence="5 6">Hd-rR</strain>
    </source>
</reference>
<dbReference type="FunCoup" id="H2LBK9">
    <property type="interactions" value="162"/>
</dbReference>
<feature type="domain" description="Ig-like" evidence="4">
    <location>
        <begin position="30"/>
        <end position="147"/>
    </location>
</feature>
<evidence type="ECO:0000259" key="4">
    <source>
        <dbReference type="PROSITE" id="PS50835"/>
    </source>
</evidence>
<dbReference type="SMART" id="SM00409">
    <property type="entry name" value="IG"/>
    <property type="match status" value="2"/>
</dbReference>
<dbReference type="FunFam" id="2.60.40.10:FF:002679">
    <property type="entry name" value="Uncharacterized protein"/>
    <property type="match status" value="1"/>
</dbReference>
<dbReference type="SUPFAM" id="SSF48726">
    <property type="entry name" value="Immunoglobulin"/>
    <property type="match status" value="2"/>
</dbReference>
<dbReference type="Bgee" id="ENSORLG00000002634">
    <property type="expression patterns" value="Expressed in blastula and 13 other cell types or tissues"/>
</dbReference>
<dbReference type="InterPro" id="IPR050504">
    <property type="entry name" value="IgSF_BTN/MOG"/>
</dbReference>
<dbReference type="PROSITE" id="PS50835">
    <property type="entry name" value="IG_LIKE"/>
    <property type="match status" value="2"/>
</dbReference>
<dbReference type="InterPro" id="IPR013783">
    <property type="entry name" value="Ig-like_fold"/>
</dbReference>